<evidence type="ECO:0000313" key="2">
    <source>
        <dbReference type="EMBL" id="KUG21467.1"/>
    </source>
</evidence>
<reference evidence="2" key="1">
    <citation type="journal article" date="2015" name="Proc. Natl. Acad. Sci. U.S.A.">
        <title>Networks of energetic and metabolic interactions define dynamics in microbial communities.</title>
        <authorList>
            <person name="Embree M."/>
            <person name="Liu J.K."/>
            <person name="Al-Bassam M.M."/>
            <person name="Zengler K."/>
        </authorList>
    </citation>
    <scope>NUCLEOTIDE SEQUENCE</scope>
</reference>
<dbReference type="InterPro" id="IPR026555">
    <property type="entry name" value="NSL3/Tex30"/>
</dbReference>
<organism evidence="2">
    <name type="scientific">hydrocarbon metagenome</name>
    <dbReference type="NCBI Taxonomy" id="938273"/>
    <lineage>
        <taxon>unclassified sequences</taxon>
        <taxon>metagenomes</taxon>
        <taxon>ecological metagenomes</taxon>
    </lineage>
</organism>
<dbReference type="PANTHER" id="PTHR13136">
    <property type="entry name" value="TESTIS DEVELOPMENT PROTEIN PRTD"/>
    <property type="match status" value="1"/>
</dbReference>
<dbReference type="AlphaFoldDB" id="A0A0W8FKS1"/>
<comment type="caution">
    <text evidence="2">The sequence shown here is derived from an EMBL/GenBank/DDBJ whole genome shotgun (WGS) entry which is preliminary data.</text>
</comment>
<dbReference type="Pfam" id="PF20408">
    <property type="entry name" value="Abhydrolase_11"/>
    <property type="match status" value="1"/>
</dbReference>
<evidence type="ECO:0000259" key="1">
    <source>
        <dbReference type="Pfam" id="PF20408"/>
    </source>
</evidence>
<name>A0A0W8FKS1_9ZZZZ</name>
<dbReference type="InterPro" id="IPR046879">
    <property type="entry name" value="KANL3/Tex30_Abhydrolase"/>
</dbReference>
<dbReference type="SUPFAM" id="SSF53474">
    <property type="entry name" value="alpha/beta-Hydrolases"/>
    <property type="match status" value="1"/>
</dbReference>
<dbReference type="InterPro" id="IPR029058">
    <property type="entry name" value="AB_hydrolase_fold"/>
</dbReference>
<sequence>MPPDKTLGAGVITAHGMGNDMENELLVAFTDGLAAAGYPTLRFNFPYKEKGLKAPDSQKKLEDTWTAVCRHFQKNSAVNVSRIIAAGKSMGGRVASQLVAEKRLPVEGLIFLGYPLHPANDQSKIRDIHLYQIELPMLFFAGTRDSLCSLTILQNVLSRLSAPRELEIIEGGDHSFHIPKSMGITESEIYKRIVKTSRQWIEKLLPC</sequence>
<protein>
    <recommendedName>
        <fullName evidence="1">KANL3/Tex30 alpha/beta hydrolase-like domain-containing protein</fullName>
    </recommendedName>
</protein>
<gene>
    <name evidence="2" type="ORF">ASZ90_008823</name>
</gene>
<dbReference type="Gene3D" id="3.40.50.1820">
    <property type="entry name" value="alpha/beta hydrolase"/>
    <property type="match status" value="1"/>
</dbReference>
<proteinExistence type="predicted"/>
<accession>A0A0W8FKS1</accession>
<dbReference type="PANTHER" id="PTHR13136:SF11">
    <property type="entry name" value="TESTIS-EXPRESSED PROTEIN 30"/>
    <property type="match status" value="1"/>
</dbReference>
<dbReference type="EMBL" id="LNQE01001062">
    <property type="protein sequence ID" value="KUG21467.1"/>
    <property type="molecule type" value="Genomic_DNA"/>
</dbReference>
<feature type="domain" description="KANL3/Tex30 alpha/beta hydrolase-like" evidence="1">
    <location>
        <begin position="10"/>
        <end position="202"/>
    </location>
</feature>